<evidence type="ECO:0000313" key="3">
    <source>
        <dbReference type="EMBL" id="MFO3667844.1"/>
    </source>
</evidence>
<organism evidence="3 4">
    <name type="scientific">Anaerococcus kampingae</name>
    <dbReference type="NCBI Taxonomy" id="3115614"/>
    <lineage>
        <taxon>Bacteria</taxon>
        <taxon>Bacillati</taxon>
        <taxon>Bacillota</taxon>
        <taxon>Tissierellia</taxon>
        <taxon>Tissierellales</taxon>
        <taxon>Peptoniphilaceae</taxon>
        <taxon>Anaerococcus</taxon>
    </lineage>
</organism>
<feature type="transmembrane region" description="Helical" evidence="2">
    <location>
        <begin position="153"/>
        <end position="175"/>
    </location>
</feature>
<evidence type="ECO:0000256" key="2">
    <source>
        <dbReference type="SAM" id="Phobius"/>
    </source>
</evidence>
<feature type="coiled-coil region" evidence="1">
    <location>
        <begin position="180"/>
        <end position="221"/>
    </location>
</feature>
<dbReference type="EMBL" id="JBGMEF010000038">
    <property type="protein sequence ID" value="MFO3667844.1"/>
    <property type="molecule type" value="Genomic_DNA"/>
</dbReference>
<protein>
    <submittedName>
        <fullName evidence="3">Chain-length determining protein</fullName>
    </submittedName>
</protein>
<sequence length="298" mass="33543">MENKKSMFQATLSSIIAGIIVAMLVYFGLNFAGFKEYRASTKLVTSSVENLDEANSANDFANVINSNAIKQRTLDNLKIDWSLSKLDSKMKIKALDNSAVVDISVTDTNKLRAEDLADEYADLSATVINNIYNTGANVMEYSYENAKAIDNSLTYAGIAGGLGFLLYLLGSFVSVKRYNNKLKKQEKKDYKQKEKKVKKQVEKNKKEIKKQEEIKEDIKEETFTQPIEKIEDREEDFGETRKIDRNAIDLAKEAVDEQEDEGEEIVFASPLKEEASKASSKLEILGKLPKYKIGDLDV</sequence>
<reference evidence="3 4" key="1">
    <citation type="journal article" date="2025" name="Anaerobe">
        <title>Description of Anaerococcus kampingiae sp. nov., Anaerococcus groningensis sp. nov., Anaerococcus martiniensis sp. nov., and Anaerococcus cruorum sp. nov., isolated from human clinical specimens.</title>
        <authorList>
            <person name="Boiten K.E."/>
            <person name="Meijer J."/>
            <person name="van Wezel E.M."/>
            <person name="Veloo A.C.M."/>
        </authorList>
    </citation>
    <scope>NUCLEOTIDE SEQUENCE [LARGE SCALE GENOMIC DNA]</scope>
    <source>
        <strain evidence="3 4">ENR0874</strain>
    </source>
</reference>
<name>A0ABW9MEY9_9FIRM</name>
<dbReference type="Proteomes" id="UP001637994">
    <property type="component" value="Unassembled WGS sequence"/>
</dbReference>
<proteinExistence type="predicted"/>
<keyword evidence="2" id="KW-0812">Transmembrane</keyword>
<keyword evidence="2" id="KW-0472">Membrane</keyword>
<gene>
    <name evidence="3" type="ORF">ACCQ42_08685</name>
</gene>
<evidence type="ECO:0000313" key="4">
    <source>
        <dbReference type="Proteomes" id="UP001637994"/>
    </source>
</evidence>
<feature type="transmembrane region" description="Helical" evidence="2">
    <location>
        <begin position="12"/>
        <end position="34"/>
    </location>
</feature>
<accession>A0ABW9MEY9</accession>
<keyword evidence="2" id="KW-1133">Transmembrane helix</keyword>
<dbReference type="RefSeq" id="WP_265238086.1">
    <property type="nucleotide sequence ID" value="NZ_JBGMEF010000038.1"/>
</dbReference>
<keyword evidence="4" id="KW-1185">Reference proteome</keyword>
<comment type="caution">
    <text evidence="3">The sequence shown here is derived from an EMBL/GenBank/DDBJ whole genome shotgun (WGS) entry which is preliminary data.</text>
</comment>
<evidence type="ECO:0000256" key="1">
    <source>
        <dbReference type="SAM" id="Coils"/>
    </source>
</evidence>
<keyword evidence="1" id="KW-0175">Coiled coil</keyword>